<evidence type="ECO:0000256" key="3">
    <source>
        <dbReference type="ARBA" id="ARBA00022777"/>
    </source>
</evidence>
<dbReference type="STRING" id="1678840.ATC1_13114"/>
<keyword evidence="6" id="KW-1185">Reference proteome</keyword>
<feature type="domain" description="Carbohydrate kinase PfkB" evidence="4">
    <location>
        <begin position="2"/>
        <end position="310"/>
    </location>
</feature>
<dbReference type="PANTHER" id="PTHR43320:SF2">
    <property type="entry name" value="2-DEHYDRO-3-DEOXYGLUCONOKINASE_2-DEHYDRO-3-DEOXYGALACTONOKINASE"/>
    <property type="match status" value="1"/>
</dbReference>
<reference evidence="5" key="1">
    <citation type="journal article" date="2015" name="Genome Announc.">
        <title>Draft Genome Sequence of Anaerolineae Strain TC1, a Novel Isolate from a Methanogenic Wastewater Treatment System.</title>
        <authorList>
            <person name="Matsuura N."/>
            <person name="Tourlousse D.M."/>
            <person name="Sun L."/>
            <person name="Toyonaga M."/>
            <person name="Kuroda K."/>
            <person name="Ohashi A."/>
            <person name="Cruz R."/>
            <person name="Yamaguchi T."/>
            <person name="Sekiguchi Y."/>
        </authorList>
    </citation>
    <scope>NUCLEOTIDE SEQUENCE [LARGE SCALE GENOMIC DNA]</scope>
    <source>
        <strain evidence="5">TC1</strain>
    </source>
</reference>
<evidence type="ECO:0000256" key="1">
    <source>
        <dbReference type="ARBA" id="ARBA00010688"/>
    </source>
</evidence>
<dbReference type="OrthoDB" id="9813569at2"/>
<protein>
    <submittedName>
        <fullName evidence="5">Sugar/nucleoside kinase, ribokinase family</fullName>
    </submittedName>
</protein>
<dbReference type="InterPro" id="IPR011611">
    <property type="entry name" value="PfkB_dom"/>
</dbReference>
<dbReference type="InterPro" id="IPR052700">
    <property type="entry name" value="Carb_kinase_PfkB-like"/>
</dbReference>
<proteinExistence type="inferred from homology"/>
<gene>
    <name evidence="5" type="ORF">ATC1_13114</name>
</gene>
<comment type="similarity">
    <text evidence="1">Belongs to the carbohydrate kinase PfkB family.</text>
</comment>
<evidence type="ECO:0000313" key="5">
    <source>
        <dbReference type="EMBL" id="GAP40148.1"/>
    </source>
</evidence>
<dbReference type="SUPFAM" id="SSF53613">
    <property type="entry name" value="Ribokinase-like"/>
    <property type="match status" value="1"/>
</dbReference>
<dbReference type="CDD" id="cd01166">
    <property type="entry name" value="KdgK"/>
    <property type="match status" value="1"/>
</dbReference>
<sequence length="340" mass="37234">MGKVVGFGDMLVRLSPPGYQRFLQAASFDVNYTGAEANVLVGLSNNGIDTEFVTRLPDNAISACAVSMLKRFSVGTSHIAYGGNRLGVFYCEKGASQRPSKIVYDRKNTAISEAKPTDFNWDNIFQGADWFHFTGITPALGEHLPQVVEEACQKAHAAGITISCDLNYRSALWSEEKAQSVMKNLMQYVDILIGNEEDACKVLGAVPGNTDVNSGKLDYSGYVSIAEQLINTYHFKKVAFSLRESISASDNNWSAMLFSDGKCFQSKKYSIHLIDRVGGGDSFAAGLIYGLMKAFDPQTVIEYATAAACLKQTMEMDFNLSTEDEIFRLMGGDSSGRIQR</sequence>
<dbReference type="PANTHER" id="PTHR43320">
    <property type="entry name" value="SUGAR KINASE"/>
    <property type="match status" value="1"/>
</dbReference>
<dbReference type="RefSeq" id="WP_062283951.1">
    <property type="nucleotide sequence ID" value="NZ_DF968181.1"/>
</dbReference>
<dbReference type="PATRIC" id="fig|1678840.3.peg.1335"/>
<dbReference type="Pfam" id="PF00294">
    <property type="entry name" value="PfkB"/>
    <property type="match status" value="1"/>
</dbReference>
<dbReference type="EMBL" id="DF968181">
    <property type="protein sequence ID" value="GAP40148.1"/>
    <property type="molecule type" value="Genomic_DNA"/>
</dbReference>
<dbReference type="InterPro" id="IPR029056">
    <property type="entry name" value="Ribokinase-like"/>
</dbReference>
<dbReference type="Gene3D" id="3.40.1190.20">
    <property type="match status" value="1"/>
</dbReference>
<name>A0A0S7BSK5_9CHLR</name>
<evidence type="ECO:0000313" key="6">
    <source>
        <dbReference type="Proteomes" id="UP000053370"/>
    </source>
</evidence>
<accession>A0A0S7BSK5</accession>
<dbReference type="GO" id="GO:0016301">
    <property type="term" value="F:kinase activity"/>
    <property type="evidence" value="ECO:0007669"/>
    <property type="project" value="UniProtKB-KW"/>
</dbReference>
<keyword evidence="2" id="KW-0808">Transferase</keyword>
<dbReference type="AlphaFoldDB" id="A0A0S7BSK5"/>
<evidence type="ECO:0000259" key="4">
    <source>
        <dbReference type="Pfam" id="PF00294"/>
    </source>
</evidence>
<organism evidence="5">
    <name type="scientific">Flexilinea flocculi</name>
    <dbReference type="NCBI Taxonomy" id="1678840"/>
    <lineage>
        <taxon>Bacteria</taxon>
        <taxon>Bacillati</taxon>
        <taxon>Chloroflexota</taxon>
        <taxon>Anaerolineae</taxon>
        <taxon>Anaerolineales</taxon>
        <taxon>Anaerolineaceae</taxon>
        <taxon>Flexilinea</taxon>
    </lineage>
</organism>
<keyword evidence="3 5" id="KW-0418">Kinase</keyword>
<evidence type="ECO:0000256" key="2">
    <source>
        <dbReference type="ARBA" id="ARBA00022679"/>
    </source>
</evidence>
<dbReference type="Proteomes" id="UP000053370">
    <property type="component" value="Unassembled WGS sequence"/>
</dbReference>